<dbReference type="EC" id="1.97.1.4" evidence="10"/>
<evidence type="ECO:0000313" key="12">
    <source>
        <dbReference type="EMBL" id="CUQ89785.1"/>
    </source>
</evidence>
<evidence type="ECO:0000259" key="11">
    <source>
        <dbReference type="PROSITE" id="PS51918"/>
    </source>
</evidence>
<dbReference type="GO" id="GO:0043365">
    <property type="term" value="F:[formate-C-acetyltransferase]-activating enzyme activity"/>
    <property type="evidence" value="ECO:0007669"/>
    <property type="project" value="UniProtKB-UniRule"/>
</dbReference>
<dbReference type="EMBL" id="CZBY01000017">
    <property type="protein sequence ID" value="CUQ89785.1"/>
    <property type="molecule type" value="Genomic_DNA"/>
</dbReference>
<protein>
    <recommendedName>
        <fullName evidence="3 10">Pyruvate formate-lyase-activating enzyme</fullName>
        <ecNumber evidence="10">1.97.1.4</ecNumber>
    </recommendedName>
</protein>
<dbReference type="GO" id="GO:0051539">
    <property type="term" value="F:4 iron, 4 sulfur cluster binding"/>
    <property type="evidence" value="ECO:0007669"/>
    <property type="project" value="UniProtKB-UniRule"/>
</dbReference>
<dbReference type="PROSITE" id="PS51918">
    <property type="entry name" value="RADICAL_SAM"/>
    <property type="match status" value="1"/>
</dbReference>
<evidence type="ECO:0000256" key="8">
    <source>
        <dbReference type="ARBA" id="ARBA00023004"/>
    </source>
</evidence>
<dbReference type="InterPro" id="IPR007197">
    <property type="entry name" value="rSAM"/>
</dbReference>
<dbReference type="SUPFAM" id="SSF102114">
    <property type="entry name" value="Radical SAM enzymes"/>
    <property type="match status" value="1"/>
</dbReference>
<gene>
    <name evidence="12" type="primary">pflA_2</name>
    <name evidence="12" type="ORF">ERS852540_02001</name>
</gene>
<dbReference type="STRING" id="39492.ERS852540_02001"/>
<comment type="subcellular location">
    <subcellularLocation>
        <location evidence="10">Cytoplasm</location>
    </subcellularLocation>
</comment>
<reference evidence="12 13" key="1">
    <citation type="submission" date="2015-09" db="EMBL/GenBank/DDBJ databases">
        <authorList>
            <consortium name="Pathogen Informatics"/>
        </authorList>
    </citation>
    <scope>NUCLEOTIDE SEQUENCE [LARGE SCALE GENOMIC DNA]</scope>
    <source>
        <strain evidence="12 13">2789STDY5834928</strain>
    </source>
</reference>
<dbReference type="PANTHER" id="PTHR30352">
    <property type="entry name" value="PYRUVATE FORMATE-LYASE-ACTIVATING ENZYME"/>
    <property type="match status" value="1"/>
</dbReference>
<dbReference type="PROSITE" id="PS01087">
    <property type="entry name" value="RADICAL_ACTIVATING"/>
    <property type="match status" value="1"/>
</dbReference>
<dbReference type="SFLD" id="SFLDS00029">
    <property type="entry name" value="Radical_SAM"/>
    <property type="match status" value="1"/>
</dbReference>
<evidence type="ECO:0000256" key="1">
    <source>
        <dbReference type="ARBA" id="ARBA00003141"/>
    </source>
</evidence>
<evidence type="ECO:0000256" key="9">
    <source>
        <dbReference type="ARBA" id="ARBA00023014"/>
    </source>
</evidence>
<dbReference type="InterPro" id="IPR058240">
    <property type="entry name" value="rSAM_sf"/>
</dbReference>
<dbReference type="GO" id="GO:0046872">
    <property type="term" value="F:metal ion binding"/>
    <property type="evidence" value="ECO:0007669"/>
    <property type="project" value="UniProtKB-UniRule"/>
</dbReference>
<organism evidence="12 13">
    <name type="scientific">[Eubacterium] siraeum</name>
    <dbReference type="NCBI Taxonomy" id="39492"/>
    <lineage>
        <taxon>Bacteria</taxon>
        <taxon>Bacillati</taxon>
        <taxon>Bacillota</taxon>
        <taxon>Clostridia</taxon>
        <taxon>Eubacteriales</taxon>
        <taxon>Oscillospiraceae</taxon>
        <taxon>Oscillospiraceae incertae sedis</taxon>
    </lineage>
</organism>
<keyword evidence="8 10" id="KW-0408">Iron</keyword>
<feature type="domain" description="Radical SAM core" evidence="11">
    <location>
        <begin position="14"/>
        <end position="235"/>
    </location>
</feature>
<comment type="catalytic activity">
    <reaction evidence="10">
        <text>glycyl-[formate C-acetyltransferase] + reduced [flavodoxin] + S-adenosyl-L-methionine = glycin-2-yl radical-[formate C-acetyltransferase] + semiquinone [flavodoxin] + 5'-deoxyadenosine + L-methionine + H(+)</text>
        <dbReference type="Rhea" id="RHEA:19225"/>
        <dbReference type="Rhea" id="RHEA-COMP:10622"/>
        <dbReference type="Rhea" id="RHEA-COMP:12190"/>
        <dbReference type="Rhea" id="RHEA-COMP:12191"/>
        <dbReference type="Rhea" id="RHEA-COMP:14480"/>
        <dbReference type="ChEBI" id="CHEBI:15378"/>
        <dbReference type="ChEBI" id="CHEBI:17319"/>
        <dbReference type="ChEBI" id="CHEBI:29947"/>
        <dbReference type="ChEBI" id="CHEBI:32722"/>
        <dbReference type="ChEBI" id="CHEBI:57618"/>
        <dbReference type="ChEBI" id="CHEBI:57844"/>
        <dbReference type="ChEBI" id="CHEBI:59789"/>
        <dbReference type="ChEBI" id="CHEBI:140311"/>
        <dbReference type="EC" id="1.97.1.4"/>
    </reaction>
</comment>
<comment type="function">
    <text evidence="1 10">Activation of pyruvate formate-lyase under anaerobic conditions by generation of an organic free radical, using S-adenosylmethionine and reduced flavodoxin as cosubstrates to produce 5'-deoxy-adenosine.</text>
</comment>
<comment type="similarity">
    <text evidence="2 10">Belongs to the organic radical-activating enzymes family.</text>
</comment>
<dbReference type="AlphaFoldDB" id="A0A174ZR71"/>
<keyword evidence="12" id="KW-0456">Lyase</keyword>
<dbReference type="InterPro" id="IPR034457">
    <property type="entry name" value="Organic_radical-activating"/>
</dbReference>
<dbReference type="Pfam" id="PF04055">
    <property type="entry name" value="Radical_SAM"/>
    <property type="match status" value="1"/>
</dbReference>
<dbReference type="SFLD" id="SFLDG01066">
    <property type="entry name" value="organic_radical-activating_enz"/>
    <property type="match status" value="1"/>
</dbReference>
<comment type="cofactor">
    <cofactor evidence="10">
        <name>[4Fe-4S] cluster</name>
        <dbReference type="ChEBI" id="CHEBI:49883"/>
    </cofactor>
    <text evidence="10">Binds 1 [4Fe-4S] cluster. The cluster is coordinated with 3 cysteines and an exchangeable S-adenosyl-L-methionine.</text>
</comment>
<dbReference type="GO" id="GO:0016829">
    <property type="term" value="F:lyase activity"/>
    <property type="evidence" value="ECO:0007669"/>
    <property type="project" value="UniProtKB-KW"/>
</dbReference>
<dbReference type="InterPro" id="IPR001989">
    <property type="entry name" value="Radical_activat_CS"/>
</dbReference>
<evidence type="ECO:0000256" key="2">
    <source>
        <dbReference type="ARBA" id="ARBA00009777"/>
    </source>
</evidence>
<evidence type="ECO:0000256" key="3">
    <source>
        <dbReference type="ARBA" id="ARBA00021356"/>
    </source>
</evidence>
<proteinExistence type="inferred from homology"/>
<dbReference type="OrthoDB" id="9782387at2"/>
<keyword evidence="5 10" id="KW-0949">S-adenosyl-L-methionine</keyword>
<evidence type="ECO:0000256" key="4">
    <source>
        <dbReference type="ARBA" id="ARBA00022485"/>
    </source>
</evidence>
<evidence type="ECO:0000256" key="7">
    <source>
        <dbReference type="ARBA" id="ARBA00023002"/>
    </source>
</evidence>
<evidence type="ECO:0000256" key="10">
    <source>
        <dbReference type="RuleBase" id="RU362053"/>
    </source>
</evidence>
<dbReference type="PANTHER" id="PTHR30352:SF5">
    <property type="entry name" value="PYRUVATE FORMATE-LYASE 1-ACTIVATING ENZYME"/>
    <property type="match status" value="1"/>
</dbReference>
<keyword evidence="4 10" id="KW-0004">4Fe-4S</keyword>
<keyword evidence="9 10" id="KW-0411">Iron-sulfur</keyword>
<dbReference type="Proteomes" id="UP000095662">
    <property type="component" value="Unassembled WGS sequence"/>
</dbReference>
<keyword evidence="7 10" id="KW-0560">Oxidoreductase</keyword>
<sequence length="237" mass="26832">MECRYSAIQTLGTLDGPGVRFVLFLQGCPLRCGYCHNPETRDASGGKTATVKDIMEKVLRCRNYFGKNGGITVSGGEPLMQAKFVTELFKECKRQGINTCLDTSGCIMNDDVTELLKVTDLCMLDIKMTNDEDYRKYIGCSLDAPLKFLDKLTEMNVETWIRQVTVCGVNDDDTNIKRLNDIANKHENVTFAELLPFRKLCKTKYDDMGIEFPFDKYPETSQDVIEELKPGLDKFVL</sequence>
<evidence type="ECO:0000313" key="13">
    <source>
        <dbReference type="Proteomes" id="UP000095662"/>
    </source>
</evidence>
<evidence type="ECO:0000256" key="6">
    <source>
        <dbReference type="ARBA" id="ARBA00022723"/>
    </source>
</evidence>
<dbReference type="GO" id="GO:0005737">
    <property type="term" value="C:cytoplasm"/>
    <property type="evidence" value="ECO:0007669"/>
    <property type="project" value="UniProtKB-SubCell"/>
</dbReference>
<dbReference type="NCBIfam" id="TIGR02493">
    <property type="entry name" value="PFLA"/>
    <property type="match status" value="1"/>
</dbReference>
<dbReference type="InterPro" id="IPR013785">
    <property type="entry name" value="Aldolase_TIM"/>
</dbReference>
<accession>A0A174ZR71</accession>
<dbReference type="CDD" id="cd01335">
    <property type="entry name" value="Radical_SAM"/>
    <property type="match status" value="1"/>
</dbReference>
<keyword evidence="12" id="KW-0670">Pyruvate</keyword>
<dbReference type="Gene3D" id="3.20.20.70">
    <property type="entry name" value="Aldolase class I"/>
    <property type="match status" value="1"/>
</dbReference>
<evidence type="ECO:0000256" key="5">
    <source>
        <dbReference type="ARBA" id="ARBA00022691"/>
    </source>
</evidence>
<keyword evidence="10" id="KW-0963">Cytoplasm</keyword>
<dbReference type="InterPro" id="IPR012838">
    <property type="entry name" value="PFL1_activating"/>
</dbReference>
<name>A0A174ZR71_9FIRM</name>
<keyword evidence="6 10" id="KW-0479">Metal-binding</keyword>